<proteinExistence type="predicted"/>
<dbReference type="PANTHER" id="PTHR28020:SF1">
    <property type="entry name" value="YAP1-BINDING PROTEIN 1-RELATED"/>
    <property type="match status" value="1"/>
</dbReference>
<dbReference type="GO" id="GO:0034599">
    <property type="term" value="P:cellular response to oxidative stress"/>
    <property type="evidence" value="ECO:0007669"/>
    <property type="project" value="InterPro"/>
</dbReference>
<evidence type="ECO:0000256" key="1">
    <source>
        <dbReference type="SAM" id="MobiDB-lite"/>
    </source>
</evidence>
<feature type="region of interest" description="Disordered" evidence="1">
    <location>
        <begin position="194"/>
        <end position="230"/>
    </location>
</feature>
<dbReference type="EMBL" id="MU001492">
    <property type="protein sequence ID" value="KAF2451970.1"/>
    <property type="molecule type" value="Genomic_DNA"/>
</dbReference>
<dbReference type="Pfam" id="PF08568">
    <property type="entry name" value="Kinetochor_Ybp2"/>
    <property type="match status" value="1"/>
</dbReference>
<dbReference type="InterPro" id="IPR013877">
    <property type="entry name" value="YAP-bd/ALF4/Glomulin"/>
</dbReference>
<protein>
    <submittedName>
        <fullName evidence="2">DUF1760-domain-containing protein</fullName>
    </submittedName>
</protein>
<keyword evidence="3" id="KW-1185">Reference proteome</keyword>
<feature type="compositionally biased region" description="Basic and acidic residues" evidence="1">
    <location>
        <begin position="520"/>
        <end position="529"/>
    </location>
</feature>
<feature type="compositionally biased region" description="Polar residues" evidence="1">
    <location>
        <begin position="204"/>
        <end position="214"/>
    </location>
</feature>
<comment type="caution">
    <text evidence="2">The sequence shown here is derived from an EMBL/GenBank/DDBJ whole genome shotgun (WGS) entry which is preliminary data.</text>
</comment>
<sequence>MVSETKQGNPLLEALPPATDYLTYLTLVEQVLTEDNLPTLHEVLQDRELAVNIGWDLVHILLPLLPSSEECLQDVAAKGNPREVILKVTEALRLLEFDDGERDSDDEEEEESVAASSIKATALSDTVLPPLPVLKFEVLLDLLATLHGRVKAKYPSRFLATSLQAVLTAYNRATSHRDELTLSAIKLVKTLSGTKRPHLPPRTPSGNLLRTISNRMEPDPEAQNDSPTAGEQTLTNRLFQSFLTHVMEDYILTLTSEDDVPGFAWSSRLMEKYEPSRIRPDKPKYADRFANEDPLKSRSAIIGQLVALAQDLGLQTQELVATIMDPETEKQGIPGAEDEPPNSAEDIPLSKTGALLLYTARTVKQELYTNVSSDDAPYIHIFPDHAAILHNYVGIIGQQTVGMEPEALLDAALALGLIAVEKNAVGEPDDDEAFAKYLQTTSLISANTPSPSLRYHAHYLTSTILRSHPSSIVRLSFIRDTLEHCPYENLKASAVTWLKGETLEANANIPATSSSSQHAHQQDESHDSEEASVFATPVALHTTASFLFPDLTSTYTPTTDLSESFVQFRQELGFYLATLNFYYLLLTAKPLHGALGIRALHSESKLEKHYLSPLKDAVVRFKGGLAEGGELLSVHNPLSGAHLDECLGNVAKFNGARVLNQRRRRYQPLDSARLLPLNCRFFNVIQRFGGRLECCY</sequence>
<dbReference type="GO" id="GO:0005737">
    <property type="term" value="C:cytoplasm"/>
    <property type="evidence" value="ECO:0007669"/>
    <property type="project" value="TreeGrafter"/>
</dbReference>
<accession>A0A9P4UJ96</accession>
<dbReference type="Proteomes" id="UP000799764">
    <property type="component" value="Unassembled WGS sequence"/>
</dbReference>
<evidence type="ECO:0000313" key="3">
    <source>
        <dbReference type="Proteomes" id="UP000799764"/>
    </source>
</evidence>
<dbReference type="OrthoDB" id="5396786at2759"/>
<organism evidence="2 3">
    <name type="scientific">Karstenula rhodostoma CBS 690.94</name>
    <dbReference type="NCBI Taxonomy" id="1392251"/>
    <lineage>
        <taxon>Eukaryota</taxon>
        <taxon>Fungi</taxon>
        <taxon>Dikarya</taxon>
        <taxon>Ascomycota</taxon>
        <taxon>Pezizomycotina</taxon>
        <taxon>Dothideomycetes</taxon>
        <taxon>Pleosporomycetidae</taxon>
        <taxon>Pleosporales</taxon>
        <taxon>Massarineae</taxon>
        <taxon>Didymosphaeriaceae</taxon>
        <taxon>Karstenula</taxon>
    </lineage>
</organism>
<reference evidence="2" key="1">
    <citation type="journal article" date="2020" name="Stud. Mycol.">
        <title>101 Dothideomycetes genomes: a test case for predicting lifestyles and emergence of pathogens.</title>
        <authorList>
            <person name="Haridas S."/>
            <person name="Albert R."/>
            <person name="Binder M."/>
            <person name="Bloem J."/>
            <person name="Labutti K."/>
            <person name="Salamov A."/>
            <person name="Andreopoulos B."/>
            <person name="Baker S."/>
            <person name="Barry K."/>
            <person name="Bills G."/>
            <person name="Bluhm B."/>
            <person name="Cannon C."/>
            <person name="Castanera R."/>
            <person name="Culley D."/>
            <person name="Daum C."/>
            <person name="Ezra D."/>
            <person name="Gonzalez J."/>
            <person name="Henrissat B."/>
            <person name="Kuo A."/>
            <person name="Liang C."/>
            <person name="Lipzen A."/>
            <person name="Lutzoni F."/>
            <person name="Magnuson J."/>
            <person name="Mondo S."/>
            <person name="Nolan M."/>
            <person name="Ohm R."/>
            <person name="Pangilinan J."/>
            <person name="Park H.-J."/>
            <person name="Ramirez L."/>
            <person name="Alfaro M."/>
            <person name="Sun H."/>
            <person name="Tritt A."/>
            <person name="Yoshinaga Y."/>
            <person name="Zwiers L.-H."/>
            <person name="Turgeon B."/>
            <person name="Goodwin S."/>
            <person name="Spatafora J."/>
            <person name="Crous P."/>
            <person name="Grigoriev I."/>
        </authorList>
    </citation>
    <scope>NUCLEOTIDE SEQUENCE</scope>
    <source>
        <strain evidence="2">CBS 690.94</strain>
    </source>
</reference>
<evidence type="ECO:0000313" key="2">
    <source>
        <dbReference type="EMBL" id="KAF2451970.1"/>
    </source>
</evidence>
<dbReference type="AlphaFoldDB" id="A0A9P4UJ96"/>
<name>A0A9P4UJ96_9PLEO</name>
<dbReference type="PANTHER" id="PTHR28020">
    <property type="entry name" value="YAP1-BINDING PROTEIN 1-RELATED"/>
    <property type="match status" value="1"/>
</dbReference>
<dbReference type="InterPro" id="IPR040347">
    <property type="entry name" value="YBP1/2"/>
</dbReference>
<gene>
    <name evidence="2" type="ORF">P171DRAFT_459785</name>
</gene>
<feature type="region of interest" description="Disordered" evidence="1">
    <location>
        <begin position="510"/>
        <end position="532"/>
    </location>
</feature>